<name>A0A6H0X6M0_9CAUD</name>
<reference evidence="1" key="1">
    <citation type="submission" date="2020-03" db="EMBL/GenBank/DDBJ databases">
        <title>Complete genome sequence of Aeromonas phage PS.</title>
        <authorList>
            <person name="Tagunde S.N."/>
            <person name="Newase S.K."/>
            <person name="Nagar V."/>
            <person name="Kapadnis B.P."/>
            <person name="Pandit S.V."/>
        </authorList>
    </citation>
    <scope>NUCLEOTIDE SEQUENCE</scope>
</reference>
<evidence type="ECO:0000313" key="1">
    <source>
        <dbReference type="EMBL" id="QIW89958.1"/>
    </source>
</evidence>
<dbReference type="Proteomes" id="UP000503286">
    <property type="component" value="Segment"/>
</dbReference>
<sequence length="61" mass="7165">MNKPKIPSYVLEELEAVFPEQVGTTDTAELLVNSGKRMVIHYLRDRIKRQETRVHERELSI</sequence>
<accession>A0A6H0X6M0</accession>
<dbReference type="EMBL" id="MT259468">
    <property type="protein sequence ID" value="QIW89958.1"/>
    <property type="molecule type" value="Genomic_DNA"/>
</dbReference>
<organism evidence="1 2">
    <name type="scientific">Aeromonas phage PS</name>
    <dbReference type="NCBI Taxonomy" id="2723762"/>
    <lineage>
        <taxon>Viruses</taxon>
        <taxon>Duplodnaviria</taxon>
        <taxon>Heunggongvirae</taxon>
        <taxon>Uroviricota</taxon>
        <taxon>Caudoviricetes</taxon>
        <taxon>Autographivirales</taxon>
        <taxon>Autoscriptoviridae</taxon>
        <taxon>Savitribaivirus</taxon>
        <taxon>Savitribaivirus PS</taxon>
    </lineage>
</organism>
<evidence type="ECO:0000313" key="2">
    <source>
        <dbReference type="Proteomes" id="UP000503286"/>
    </source>
</evidence>
<proteinExistence type="predicted"/>
<keyword evidence="2" id="KW-1185">Reference proteome</keyword>
<protein>
    <submittedName>
        <fullName evidence="1">Uncharacterized protein</fullName>
    </submittedName>
</protein>